<dbReference type="Pfam" id="PF10152">
    <property type="entry name" value="CCDC53"/>
    <property type="match status" value="1"/>
</dbReference>
<feature type="region of interest" description="Disordered" evidence="2">
    <location>
        <begin position="122"/>
        <end position="165"/>
    </location>
</feature>
<evidence type="ECO:0000256" key="1">
    <source>
        <dbReference type="ARBA" id="ARBA00006290"/>
    </source>
</evidence>
<organism evidence="3 4">
    <name type="scientific">Acrobeloides nanus</name>
    <dbReference type="NCBI Taxonomy" id="290746"/>
    <lineage>
        <taxon>Eukaryota</taxon>
        <taxon>Metazoa</taxon>
        <taxon>Ecdysozoa</taxon>
        <taxon>Nematoda</taxon>
        <taxon>Chromadorea</taxon>
        <taxon>Rhabditida</taxon>
        <taxon>Tylenchina</taxon>
        <taxon>Cephalobomorpha</taxon>
        <taxon>Cephaloboidea</taxon>
        <taxon>Cephalobidae</taxon>
        <taxon>Acrobeloides</taxon>
    </lineage>
</organism>
<dbReference type="WBParaSite" id="ACRNAN_Path_1158.g4465.t1">
    <property type="protein sequence ID" value="ACRNAN_Path_1158.g4465.t1"/>
    <property type="gene ID" value="ACRNAN_Path_1158.g4465"/>
</dbReference>
<dbReference type="PANTHER" id="PTHR13015">
    <property type="entry name" value="PROTEIN AD-016-RELATED"/>
    <property type="match status" value="1"/>
</dbReference>
<sequence length="165" mass="18514">MEESILELEYRLDRVETELLLLEKRLENVPDTDVVPSTSSIEKPTEKNITTTSNVELTSETKHEQIILPEVPLESEQKLEEKEENGEPVVKIKDHPSYAMYFKMLKLGVPEAAVRQKMITEGIDPSILSKPDAPAPMLPSKSQKKDLARHSDSDVHSDSSFSGAD</sequence>
<proteinExistence type="inferred from homology"/>
<dbReference type="GO" id="GO:0030041">
    <property type="term" value="P:actin filament polymerization"/>
    <property type="evidence" value="ECO:0007669"/>
    <property type="project" value="TreeGrafter"/>
</dbReference>
<accession>A0A914BWG4</accession>
<comment type="similarity">
    <text evidence="1">Belongs to the CCDC53 family.</text>
</comment>
<dbReference type="PANTHER" id="PTHR13015:SF0">
    <property type="entry name" value="WASH COMPLEX SUBUNIT 3"/>
    <property type="match status" value="1"/>
</dbReference>
<feature type="compositionally biased region" description="Basic and acidic residues" evidence="2">
    <location>
        <begin position="143"/>
        <end position="157"/>
    </location>
</feature>
<name>A0A914BWG4_9BILA</name>
<dbReference type="GO" id="GO:0006887">
    <property type="term" value="P:exocytosis"/>
    <property type="evidence" value="ECO:0007669"/>
    <property type="project" value="TreeGrafter"/>
</dbReference>
<dbReference type="InterPro" id="IPR019309">
    <property type="entry name" value="WASHC3"/>
</dbReference>
<evidence type="ECO:0000256" key="2">
    <source>
        <dbReference type="SAM" id="MobiDB-lite"/>
    </source>
</evidence>
<evidence type="ECO:0000313" key="4">
    <source>
        <dbReference type="WBParaSite" id="ACRNAN_Path_1158.g4465.t1"/>
    </source>
</evidence>
<keyword evidence="3" id="KW-1185">Reference proteome</keyword>
<protein>
    <submittedName>
        <fullName evidence="4">Uncharacterized protein</fullName>
    </submittedName>
</protein>
<evidence type="ECO:0000313" key="3">
    <source>
        <dbReference type="Proteomes" id="UP000887540"/>
    </source>
</evidence>
<dbReference type="GO" id="GO:0071203">
    <property type="term" value="C:WASH complex"/>
    <property type="evidence" value="ECO:0007669"/>
    <property type="project" value="InterPro"/>
</dbReference>
<reference evidence="4" key="1">
    <citation type="submission" date="2022-11" db="UniProtKB">
        <authorList>
            <consortium name="WormBaseParasite"/>
        </authorList>
    </citation>
    <scope>IDENTIFICATION</scope>
</reference>
<dbReference type="AlphaFoldDB" id="A0A914BWG4"/>
<dbReference type="Proteomes" id="UP000887540">
    <property type="component" value="Unplaced"/>
</dbReference>